<dbReference type="InterPro" id="IPR032816">
    <property type="entry name" value="VTT_dom"/>
</dbReference>
<protein>
    <submittedName>
        <fullName evidence="9">Membrane protein containing SNARE domain</fullName>
    </submittedName>
</protein>
<proteinExistence type="predicted"/>
<dbReference type="EMBL" id="AFAR01000301">
    <property type="protein sequence ID" value="EGF24246.1"/>
    <property type="molecule type" value="Genomic_DNA"/>
</dbReference>
<dbReference type="InterPro" id="IPR015414">
    <property type="entry name" value="TMEM64"/>
</dbReference>
<dbReference type="Pfam" id="PF09335">
    <property type="entry name" value="VTT_dom"/>
    <property type="match status" value="1"/>
</dbReference>
<dbReference type="PANTHER" id="PTHR12677">
    <property type="entry name" value="GOLGI APPARATUS MEMBRANE PROTEIN TVP38-RELATED"/>
    <property type="match status" value="1"/>
</dbReference>
<feature type="transmembrane region" description="Helical" evidence="6">
    <location>
        <begin position="13"/>
        <end position="33"/>
    </location>
</feature>
<evidence type="ECO:0000256" key="4">
    <source>
        <dbReference type="ARBA" id="ARBA00022989"/>
    </source>
</evidence>
<feature type="transmembrane region" description="Helical" evidence="6">
    <location>
        <begin position="81"/>
        <end position="105"/>
    </location>
</feature>
<evidence type="ECO:0000256" key="2">
    <source>
        <dbReference type="ARBA" id="ARBA00022475"/>
    </source>
</evidence>
<feature type="domain" description="DUF547" evidence="7">
    <location>
        <begin position="355"/>
        <end position="459"/>
    </location>
</feature>
<keyword evidence="5 6" id="KW-0472">Membrane</keyword>
<feature type="transmembrane region" description="Helical" evidence="6">
    <location>
        <begin position="259"/>
        <end position="277"/>
    </location>
</feature>
<name>F2B1E8_RHOBT</name>
<evidence type="ECO:0000256" key="6">
    <source>
        <dbReference type="SAM" id="Phobius"/>
    </source>
</evidence>
<feature type="transmembrane region" description="Helical" evidence="6">
    <location>
        <begin position="45"/>
        <end position="69"/>
    </location>
</feature>
<dbReference type="RefSeq" id="WP_007329708.1">
    <property type="nucleotide sequence ID" value="NZ_AFAR01000301.1"/>
</dbReference>
<dbReference type="GO" id="GO:0005886">
    <property type="term" value="C:plasma membrane"/>
    <property type="evidence" value="ECO:0007669"/>
    <property type="project" value="UniProtKB-SubCell"/>
</dbReference>
<evidence type="ECO:0000256" key="3">
    <source>
        <dbReference type="ARBA" id="ARBA00022692"/>
    </source>
</evidence>
<evidence type="ECO:0000313" key="10">
    <source>
        <dbReference type="Proteomes" id="UP000006222"/>
    </source>
</evidence>
<evidence type="ECO:0000313" key="9">
    <source>
        <dbReference type="EMBL" id="EGF24246.1"/>
    </source>
</evidence>
<dbReference type="AlphaFoldDB" id="F2B1E8"/>
<dbReference type="InterPro" id="IPR006869">
    <property type="entry name" value="DUF547"/>
</dbReference>
<comment type="caution">
    <text evidence="9">The sequence shown here is derived from an EMBL/GenBank/DDBJ whole genome shotgun (WGS) entry which is preliminary data.</text>
</comment>
<gene>
    <name evidence="9" type="ORF">RBWH47_05066</name>
</gene>
<dbReference type="PATRIC" id="fig|991778.3.peg.6148"/>
<dbReference type="Proteomes" id="UP000006222">
    <property type="component" value="Unassembled WGS sequence"/>
</dbReference>
<evidence type="ECO:0000256" key="1">
    <source>
        <dbReference type="ARBA" id="ARBA00004651"/>
    </source>
</evidence>
<comment type="subcellular location">
    <subcellularLocation>
        <location evidence="1">Cell membrane</location>
        <topology evidence="1">Multi-pass membrane protein</topology>
    </subcellularLocation>
</comment>
<keyword evidence="3 6" id="KW-0812">Transmembrane</keyword>
<feature type="domain" description="VTT" evidence="8">
    <location>
        <begin position="69"/>
        <end position="187"/>
    </location>
</feature>
<reference evidence="9 10" key="1">
    <citation type="journal article" date="2013" name="Mar. Genomics">
        <title>Expression of sulfatases in Rhodopirellula baltica and the diversity of sulfatases in the genus Rhodopirellula.</title>
        <authorList>
            <person name="Wegner C.E."/>
            <person name="Richter-Heitmann T."/>
            <person name="Klindworth A."/>
            <person name="Klockow C."/>
            <person name="Richter M."/>
            <person name="Achstetter T."/>
            <person name="Glockner F.O."/>
            <person name="Harder J."/>
        </authorList>
    </citation>
    <scope>NUCLEOTIDE SEQUENCE [LARGE SCALE GENOMIC DNA]</scope>
    <source>
        <strain evidence="9 10">WH47</strain>
    </source>
</reference>
<accession>F2B1E8</accession>
<feature type="transmembrane region" description="Helical" evidence="6">
    <location>
        <begin position="164"/>
        <end position="184"/>
    </location>
</feature>
<evidence type="ECO:0000259" key="7">
    <source>
        <dbReference type="Pfam" id="PF04784"/>
    </source>
</evidence>
<evidence type="ECO:0000256" key="5">
    <source>
        <dbReference type="ARBA" id="ARBA00023136"/>
    </source>
</evidence>
<evidence type="ECO:0000259" key="8">
    <source>
        <dbReference type="Pfam" id="PF09335"/>
    </source>
</evidence>
<dbReference type="PANTHER" id="PTHR12677:SF59">
    <property type="entry name" value="GOLGI APPARATUS MEMBRANE PROTEIN TVP38-RELATED"/>
    <property type="match status" value="1"/>
</dbReference>
<keyword evidence="4 6" id="KW-1133">Transmembrane helix</keyword>
<feature type="transmembrane region" description="Helical" evidence="6">
    <location>
        <begin position="204"/>
        <end position="222"/>
    </location>
</feature>
<keyword evidence="2" id="KW-1003">Cell membrane</keyword>
<sequence>MPAETTAAKINQYVRWGSIAVAVASLLVIIRTLPFDVVTSAMNEWIGSLGWWGPVVLVLLYIVATVLFVPGTILTLAAGAIFGLLVGTIVVSIGSTIGAALAFLISRYVARERVAKLAKDNRRFAAIDRAIEEGGWKIVGLLRLSPALPFNLQNYLYGLTPIRFWPYALTSWIAMLPATFLYVYLGHVTGAAVGADRERTTAEWAMLAVGLLATIAVTVYVTRLASRKLDEQVDQDQRENADTSKQSGSVAASNARRTVLLATIAVSMVLLAVYVSMNSGDIESTVTRWLGPPAVDATETHSPNPSGPNIDHSLLDEVLATHVQEGGWVNYEALRDNTDKLDRYLDVVASAPWDALSRDEKLALLLNGYNASTLKLILDHYPVDSIKDIPATDRWDAVRWNIGGNIWSLNQIEHEQIRPHFKEPRIHFALVCAAVDCPPLRREAYHPDRLNEQLEDQTRIVHDHATWFEHLADSNELRLTKLYDWYAGDFLQSAESIPHFAATYSQSLRQAIDSEQDPTVEWLPYDWSLNSHPNRRPR</sequence>
<organism evidence="9 10">
    <name type="scientific">Rhodopirellula baltica WH47</name>
    <dbReference type="NCBI Taxonomy" id="991778"/>
    <lineage>
        <taxon>Bacteria</taxon>
        <taxon>Pseudomonadati</taxon>
        <taxon>Planctomycetota</taxon>
        <taxon>Planctomycetia</taxon>
        <taxon>Pirellulales</taxon>
        <taxon>Pirellulaceae</taxon>
        <taxon>Rhodopirellula</taxon>
    </lineage>
</organism>
<dbReference type="Pfam" id="PF04784">
    <property type="entry name" value="DUF547"/>
    <property type="match status" value="1"/>
</dbReference>